<sequence length="300" mass="32747">MNHGSTHRHTADQDDPHNHKHTGTSAFLNLSDRFFAPLDRQIVAWLQLAPGSRVLDAGCGGGGMTRLLAQAVRSGGEVVGLDANPQLIEGDRSQVKDTDVAGQIQFQEGDVLHLPFEDGTFDLVWCSRVVHGLSDQVAGVRELARVVRPGGRVVLREGGLPLQFLPSDVGLGDPGLEGRLRVAHAQRFANWRSSLPNGVAYPYGWSHMLREVGLNSVMPKSFLHEFASPLEASQKDYLEAQLSGYLRAPGHEQRLSTRDISTLEQLLDPASPQYVFARDDLHGIVVQTIYVGSLSDGNHV</sequence>
<keyword evidence="4" id="KW-1185">Reference proteome</keyword>
<dbReference type="EMBL" id="BIXY01000052">
    <property type="protein sequence ID" value="GCF09853.1"/>
    <property type="molecule type" value="Genomic_DNA"/>
</dbReference>
<dbReference type="InterPro" id="IPR029063">
    <property type="entry name" value="SAM-dependent_MTases_sf"/>
</dbReference>
<proteinExistence type="predicted"/>
<evidence type="ECO:0000313" key="4">
    <source>
        <dbReference type="Proteomes" id="UP000322530"/>
    </source>
</evidence>
<dbReference type="Pfam" id="PF08241">
    <property type="entry name" value="Methyltransf_11"/>
    <property type="match status" value="1"/>
</dbReference>
<feature type="region of interest" description="Disordered" evidence="1">
    <location>
        <begin position="1"/>
        <end position="23"/>
    </location>
</feature>
<dbReference type="Gene3D" id="3.40.50.150">
    <property type="entry name" value="Vaccinia Virus protein VP39"/>
    <property type="match status" value="1"/>
</dbReference>
<dbReference type="PANTHER" id="PTHR43591">
    <property type="entry name" value="METHYLTRANSFERASE"/>
    <property type="match status" value="1"/>
</dbReference>
<comment type="caution">
    <text evidence="3">The sequence shown here is derived from an EMBL/GenBank/DDBJ whole genome shotgun (WGS) entry which is preliminary data.</text>
</comment>
<feature type="domain" description="Methyltransferase type 11" evidence="2">
    <location>
        <begin position="55"/>
        <end position="155"/>
    </location>
</feature>
<dbReference type="SUPFAM" id="SSF53335">
    <property type="entry name" value="S-adenosyl-L-methionine-dependent methyltransferases"/>
    <property type="match status" value="1"/>
</dbReference>
<dbReference type="InterPro" id="IPR013216">
    <property type="entry name" value="Methyltransf_11"/>
</dbReference>
<gene>
    <name evidence="3" type="ORF">KDI_34170</name>
</gene>
<protein>
    <recommendedName>
        <fullName evidence="2">Methyltransferase type 11 domain-containing protein</fullName>
    </recommendedName>
</protein>
<reference evidence="3 4" key="1">
    <citation type="submission" date="2019-01" db="EMBL/GenBank/DDBJ databases">
        <title>Draft genome sequence of Dictyobacter sp. Uno17.</title>
        <authorList>
            <person name="Wang C.M."/>
            <person name="Zheng Y."/>
            <person name="Sakai Y."/>
            <person name="Abe K."/>
            <person name="Yokota A."/>
            <person name="Yabe S."/>
        </authorList>
    </citation>
    <scope>NUCLEOTIDE SEQUENCE [LARGE SCALE GENOMIC DNA]</scope>
    <source>
        <strain evidence="3 4">Uno17</strain>
    </source>
</reference>
<accession>A0A5A5TFM0</accession>
<evidence type="ECO:0000259" key="2">
    <source>
        <dbReference type="Pfam" id="PF08241"/>
    </source>
</evidence>
<name>A0A5A5TFM0_9CHLR</name>
<dbReference type="RefSeq" id="WP_149402762.1">
    <property type="nucleotide sequence ID" value="NZ_BIXY01000052.1"/>
</dbReference>
<dbReference type="CDD" id="cd02440">
    <property type="entry name" value="AdoMet_MTases"/>
    <property type="match status" value="1"/>
</dbReference>
<evidence type="ECO:0000313" key="3">
    <source>
        <dbReference type="EMBL" id="GCF09853.1"/>
    </source>
</evidence>
<dbReference type="OrthoDB" id="163232at2"/>
<dbReference type="GO" id="GO:0008757">
    <property type="term" value="F:S-adenosylmethionine-dependent methyltransferase activity"/>
    <property type="evidence" value="ECO:0007669"/>
    <property type="project" value="InterPro"/>
</dbReference>
<organism evidence="3 4">
    <name type="scientific">Dictyobacter arantiisoli</name>
    <dbReference type="NCBI Taxonomy" id="2014874"/>
    <lineage>
        <taxon>Bacteria</taxon>
        <taxon>Bacillati</taxon>
        <taxon>Chloroflexota</taxon>
        <taxon>Ktedonobacteria</taxon>
        <taxon>Ktedonobacterales</taxon>
        <taxon>Dictyobacteraceae</taxon>
        <taxon>Dictyobacter</taxon>
    </lineage>
</organism>
<dbReference type="AlphaFoldDB" id="A0A5A5TFM0"/>
<dbReference type="Proteomes" id="UP000322530">
    <property type="component" value="Unassembled WGS sequence"/>
</dbReference>
<evidence type="ECO:0000256" key="1">
    <source>
        <dbReference type="SAM" id="MobiDB-lite"/>
    </source>
</evidence>